<dbReference type="Gene3D" id="3.40.50.720">
    <property type="entry name" value="NAD(P)-binding Rossmann-like Domain"/>
    <property type="match status" value="1"/>
</dbReference>
<comment type="caution">
    <text evidence="1">The sequence shown here is derived from an EMBL/GenBank/DDBJ whole genome shotgun (WGS) entry which is preliminary data.</text>
</comment>
<dbReference type="SUPFAM" id="SSF51735">
    <property type="entry name" value="NAD(P)-binding Rossmann-fold domains"/>
    <property type="match status" value="1"/>
</dbReference>
<proteinExistence type="predicted"/>
<dbReference type="InterPro" id="IPR036291">
    <property type="entry name" value="NAD(P)-bd_dom_sf"/>
</dbReference>
<gene>
    <name evidence="1" type="ORF">ABT317_32240</name>
</gene>
<accession>A0ABV1WBI8</accession>
<name>A0ABV1WBI8_9ACTN</name>
<dbReference type="Proteomes" id="UP001458415">
    <property type="component" value="Unassembled WGS sequence"/>
</dbReference>
<evidence type="ECO:0000313" key="1">
    <source>
        <dbReference type="EMBL" id="MER6981515.1"/>
    </source>
</evidence>
<protein>
    <submittedName>
        <fullName evidence="1">NmrA/HSCARG family protein</fullName>
    </submittedName>
</protein>
<feature type="non-terminal residue" evidence="1">
    <location>
        <position position="1"/>
    </location>
</feature>
<reference evidence="1 2" key="1">
    <citation type="submission" date="2024-06" db="EMBL/GenBank/DDBJ databases">
        <title>The Natural Products Discovery Center: Release of the First 8490 Sequenced Strains for Exploring Actinobacteria Biosynthetic Diversity.</title>
        <authorList>
            <person name="Kalkreuter E."/>
            <person name="Kautsar S.A."/>
            <person name="Yang D."/>
            <person name="Bader C.D."/>
            <person name="Teijaro C.N."/>
            <person name="Fluegel L."/>
            <person name="Davis C.M."/>
            <person name="Simpson J.R."/>
            <person name="Lauterbach L."/>
            <person name="Steele A.D."/>
            <person name="Gui C."/>
            <person name="Meng S."/>
            <person name="Li G."/>
            <person name="Viehrig K."/>
            <person name="Ye F."/>
            <person name="Su P."/>
            <person name="Kiefer A.F."/>
            <person name="Nichols A."/>
            <person name="Cepeda A.J."/>
            <person name="Yan W."/>
            <person name="Fan B."/>
            <person name="Jiang Y."/>
            <person name="Adhikari A."/>
            <person name="Zheng C.-J."/>
            <person name="Schuster L."/>
            <person name="Cowan T.M."/>
            <person name="Smanski M.J."/>
            <person name="Chevrette M.G."/>
            <person name="De Carvalho L.P.S."/>
            <person name="Shen B."/>
        </authorList>
    </citation>
    <scope>NUCLEOTIDE SEQUENCE [LARGE SCALE GENOMIC DNA]</scope>
    <source>
        <strain evidence="1 2">NPDC000634</strain>
    </source>
</reference>
<dbReference type="EMBL" id="JBEPCU010000783">
    <property type="protein sequence ID" value="MER6981515.1"/>
    <property type="molecule type" value="Genomic_DNA"/>
</dbReference>
<evidence type="ECO:0000313" key="2">
    <source>
        <dbReference type="Proteomes" id="UP001458415"/>
    </source>
</evidence>
<organism evidence="1 2">
    <name type="scientific">Streptomyces carpinensis</name>
    <dbReference type="NCBI Taxonomy" id="66369"/>
    <lineage>
        <taxon>Bacteria</taxon>
        <taxon>Bacillati</taxon>
        <taxon>Actinomycetota</taxon>
        <taxon>Actinomycetes</taxon>
        <taxon>Kitasatosporales</taxon>
        <taxon>Streptomycetaceae</taxon>
        <taxon>Streptomyces</taxon>
    </lineage>
</organism>
<keyword evidence="2" id="KW-1185">Reference proteome</keyword>
<sequence length="93" mass="10278">WLGRVVEIAGDALTGPQMAAAFEAVSGVPTRYQRLPIEPLRAARPDLANMFDWFERDGYRADLDGLRRNRPGLVSLQAWLADNWTAPVAAAAR</sequence>